<accession>A0A2J8LW58</accession>
<gene>
    <name evidence="2" type="ORF">CK820_G0026508</name>
</gene>
<proteinExistence type="predicted"/>
<organism evidence="2 3">
    <name type="scientific">Pan troglodytes</name>
    <name type="common">Chimpanzee</name>
    <dbReference type="NCBI Taxonomy" id="9598"/>
    <lineage>
        <taxon>Eukaryota</taxon>
        <taxon>Metazoa</taxon>
        <taxon>Chordata</taxon>
        <taxon>Craniata</taxon>
        <taxon>Vertebrata</taxon>
        <taxon>Euteleostomi</taxon>
        <taxon>Mammalia</taxon>
        <taxon>Eutheria</taxon>
        <taxon>Euarchontoglires</taxon>
        <taxon>Primates</taxon>
        <taxon>Haplorrhini</taxon>
        <taxon>Catarrhini</taxon>
        <taxon>Hominidae</taxon>
        <taxon>Pan</taxon>
    </lineage>
</organism>
<dbReference type="AlphaFoldDB" id="A0A2J8LW58"/>
<reference evidence="2 3" key="1">
    <citation type="submission" date="2017-12" db="EMBL/GenBank/DDBJ databases">
        <title>High-resolution comparative analysis of great ape genomes.</title>
        <authorList>
            <person name="Pollen A."/>
            <person name="Hastie A."/>
            <person name="Hormozdiari F."/>
            <person name="Dougherty M."/>
            <person name="Liu R."/>
            <person name="Chaisson M."/>
            <person name="Hoppe E."/>
            <person name="Hill C."/>
            <person name="Pang A."/>
            <person name="Hillier L."/>
            <person name="Baker C."/>
            <person name="Armstrong J."/>
            <person name="Shendure J."/>
            <person name="Paten B."/>
            <person name="Wilson R."/>
            <person name="Chao H."/>
            <person name="Schneider V."/>
            <person name="Ventura M."/>
            <person name="Kronenberg Z."/>
            <person name="Murali S."/>
            <person name="Gordon D."/>
            <person name="Cantsilieris S."/>
            <person name="Munson K."/>
            <person name="Nelson B."/>
            <person name="Raja A."/>
            <person name="Underwood J."/>
            <person name="Diekhans M."/>
            <person name="Fiddes I."/>
            <person name="Haussler D."/>
            <person name="Eichler E."/>
        </authorList>
    </citation>
    <scope>NUCLEOTIDE SEQUENCE [LARGE SCALE GENOMIC DNA]</scope>
    <source>
        <strain evidence="2">Yerkes chimp pedigree #C0471</strain>
    </source>
</reference>
<name>A0A2J8LW58_PANTR</name>
<evidence type="ECO:0000256" key="1">
    <source>
        <dbReference type="SAM" id="MobiDB-lite"/>
    </source>
</evidence>
<dbReference type="EMBL" id="NBAG03000278">
    <property type="protein sequence ID" value="PNI51520.1"/>
    <property type="molecule type" value="Genomic_DNA"/>
</dbReference>
<feature type="non-terminal residue" evidence="2">
    <location>
        <position position="1"/>
    </location>
</feature>
<feature type="compositionally biased region" description="Basic and acidic residues" evidence="1">
    <location>
        <begin position="104"/>
        <end position="113"/>
    </location>
</feature>
<evidence type="ECO:0000313" key="2">
    <source>
        <dbReference type="EMBL" id="PNI51520.1"/>
    </source>
</evidence>
<sequence>PVRIPPGIPPGVPRGYVGTGRLSWKKRLSVQTCSTATSSSTATLTADQKLTRSKLPSCRLRSRASKARSSVSIWMLRSSRVRMVSMDSYRAEGGQGSGLPPPIREQRPKKPGDMEGGCINPGRYSCKHRLVQAKFKSSPCHSLAVTMSNLINLSEPVSSSISFQIAVKI</sequence>
<dbReference type="Proteomes" id="UP000236370">
    <property type="component" value="Unassembled WGS sequence"/>
</dbReference>
<feature type="region of interest" description="Disordered" evidence="1">
    <location>
        <begin position="90"/>
        <end position="116"/>
    </location>
</feature>
<protein>
    <submittedName>
        <fullName evidence="2">DNM2 isoform 1</fullName>
    </submittedName>
</protein>
<comment type="caution">
    <text evidence="2">The sequence shown here is derived from an EMBL/GenBank/DDBJ whole genome shotgun (WGS) entry which is preliminary data.</text>
</comment>
<evidence type="ECO:0000313" key="3">
    <source>
        <dbReference type="Proteomes" id="UP000236370"/>
    </source>
</evidence>